<feature type="region of interest" description="Disordered" evidence="1">
    <location>
        <begin position="97"/>
        <end position="223"/>
    </location>
</feature>
<evidence type="ECO:0000256" key="1">
    <source>
        <dbReference type="SAM" id="MobiDB-lite"/>
    </source>
</evidence>
<comment type="caution">
    <text evidence="2">The sequence shown here is derived from an EMBL/GenBank/DDBJ whole genome shotgun (WGS) entry which is preliminary data.</text>
</comment>
<dbReference type="Proteomes" id="UP000314294">
    <property type="component" value="Unassembled WGS sequence"/>
</dbReference>
<evidence type="ECO:0000313" key="3">
    <source>
        <dbReference type="Proteomes" id="UP000314294"/>
    </source>
</evidence>
<feature type="compositionally biased region" description="Basic and acidic residues" evidence="1">
    <location>
        <begin position="136"/>
        <end position="149"/>
    </location>
</feature>
<keyword evidence="3" id="KW-1185">Reference proteome</keyword>
<dbReference type="EMBL" id="SRLO01000475">
    <property type="protein sequence ID" value="TNN54769.1"/>
    <property type="molecule type" value="Genomic_DNA"/>
</dbReference>
<gene>
    <name evidence="2" type="ORF">EYF80_035052</name>
</gene>
<reference evidence="2 3" key="1">
    <citation type="submission" date="2019-03" db="EMBL/GenBank/DDBJ databases">
        <title>First draft genome of Liparis tanakae, snailfish: a comprehensive survey of snailfish specific genes.</title>
        <authorList>
            <person name="Kim W."/>
            <person name="Song I."/>
            <person name="Jeong J.-H."/>
            <person name="Kim D."/>
            <person name="Kim S."/>
            <person name="Ryu S."/>
            <person name="Song J.Y."/>
            <person name="Lee S.K."/>
        </authorList>
    </citation>
    <scope>NUCLEOTIDE SEQUENCE [LARGE SCALE GENOMIC DNA]</scope>
    <source>
        <tissue evidence="2">Muscle</tissue>
    </source>
</reference>
<feature type="region of interest" description="Disordered" evidence="1">
    <location>
        <begin position="1"/>
        <end position="34"/>
    </location>
</feature>
<name>A0A4Z2GN65_9TELE</name>
<feature type="compositionally biased region" description="Low complexity" evidence="1">
    <location>
        <begin position="180"/>
        <end position="201"/>
    </location>
</feature>
<accession>A0A4Z2GN65</accession>
<sequence>MSPEVDPATSSSPDWPSAGEEEQQPSVSSSSGTRSRFFLSGVEENSVVRVQRQYQCSSGWMSIWDDQPALQRVIGSRSPPWRGPCPSFPGPKPCRCGSAVEPLLEHSARPAEQQPGSAGDRTKHAPPGQQRIHRTAPWEEQRHGEERTLDSLVSEKLFPQRKSDAGSPHNASTAEDQRCGGAHLAGGHRAGAEAGSGARTGMSARCYSPVPPRPPGGAGWEAL</sequence>
<organism evidence="2 3">
    <name type="scientific">Liparis tanakae</name>
    <name type="common">Tanaka's snailfish</name>
    <dbReference type="NCBI Taxonomy" id="230148"/>
    <lineage>
        <taxon>Eukaryota</taxon>
        <taxon>Metazoa</taxon>
        <taxon>Chordata</taxon>
        <taxon>Craniata</taxon>
        <taxon>Vertebrata</taxon>
        <taxon>Euteleostomi</taxon>
        <taxon>Actinopterygii</taxon>
        <taxon>Neopterygii</taxon>
        <taxon>Teleostei</taxon>
        <taxon>Neoteleostei</taxon>
        <taxon>Acanthomorphata</taxon>
        <taxon>Eupercaria</taxon>
        <taxon>Perciformes</taxon>
        <taxon>Cottioidei</taxon>
        <taxon>Cottales</taxon>
        <taxon>Liparidae</taxon>
        <taxon>Liparis</taxon>
    </lineage>
</organism>
<protein>
    <submittedName>
        <fullName evidence="2">Uncharacterized protein</fullName>
    </submittedName>
</protein>
<dbReference type="AlphaFoldDB" id="A0A4Z2GN65"/>
<proteinExistence type="predicted"/>
<evidence type="ECO:0000313" key="2">
    <source>
        <dbReference type="EMBL" id="TNN54769.1"/>
    </source>
</evidence>